<dbReference type="InterPro" id="IPR036397">
    <property type="entry name" value="RNaseH_sf"/>
</dbReference>
<dbReference type="Gene3D" id="3.30.420.10">
    <property type="entry name" value="Ribonuclease H-like superfamily/Ribonuclease H"/>
    <property type="match status" value="3"/>
</dbReference>
<dbReference type="GO" id="GO:0046872">
    <property type="term" value="F:metal ion binding"/>
    <property type="evidence" value="ECO:0007669"/>
    <property type="project" value="UniProtKB-UniRule"/>
</dbReference>
<feature type="binding site" evidence="13">
    <location>
        <position position="8"/>
    </location>
    <ligand>
        <name>Mg(2+)</name>
        <dbReference type="ChEBI" id="CHEBI:18420"/>
        <label>2</label>
    </ligand>
</feature>
<feature type="binding site" evidence="13">
    <location>
        <position position="8"/>
    </location>
    <ligand>
        <name>Mg(2+)</name>
        <dbReference type="ChEBI" id="CHEBI:18420"/>
        <label>1</label>
    </ligand>
</feature>
<feature type="binding site" evidence="13">
    <location>
        <position position="535"/>
    </location>
    <ligand>
        <name>Mg(2+)</name>
        <dbReference type="ChEBI" id="CHEBI:18420"/>
        <label>1</label>
    </ligand>
</feature>
<feature type="binding site" evidence="13">
    <location>
        <position position="770"/>
    </location>
    <ligand>
        <name>Mg(2+)</name>
        <dbReference type="ChEBI" id="CHEBI:18420"/>
        <label>2</label>
    </ligand>
</feature>
<dbReference type="InterPro" id="IPR041383">
    <property type="entry name" value="RuvC_III"/>
</dbReference>
<keyword evidence="10 13" id="KW-0238">DNA-binding</keyword>
<dbReference type="GO" id="GO:0003677">
    <property type="term" value="F:DNA binding"/>
    <property type="evidence" value="ECO:0007669"/>
    <property type="project" value="UniProtKB-UniRule"/>
</dbReference>
<dbReference type="EC" id="3.1.-.-" evidence="13"/>
<keyword evidence="4 13" id="KW-0479">Metal-binding</keyword>
<evidence type="ECO:0000256" key="6">
    <source>
        <dbReference type="ARBA" id="ARBA00022801"/>
    </source>
</evidence>
<feature type="active site" description="For RuvC-like nuclease domain" evidence="13">
    <location>
        <position position="8"/>
    </location>
</feature>
<dbReference type="Pfam" id="PF18541">
    <property type="entry name" value="RuvC_III"/>
    <property type="match status" value="1"/>
</dbReference>
<keyword evidence="8 13" id="KW-0694">RNA-binding</keyword>
<dbReference type="GO" id="GO:0004519">
    <property type="term" value="F:endonuclease activity"/>
    <property type="evidence" value="ECO:0007669"/>
    <property type="project" value="UniProtKB-UniRule"/>
</dbReference>
<feature type="compositionally biased region" description="Basic and acidic residues" evidence="14">
    <location>
        <begin position="40"/>
        <end position="53"/>
    </location>
</feature>
<evidence type="ECO:0000256" key="12">
    <source>
        <dbReference type="ARBA" id="ARBA00046380"/>
    </source>
</evidence>
<feature type="binding site" evidence="13">
    <location>
        <position position="539"/>
    </location>
    <ligand>
        <name>Mg(2+)</name>
        <dbReference type="ChEBI" id="CHEBI:18420"/>
        <label>2</label>
    </ligand>
</feature>
<dbReference type="GO" id="GO:0051607">
    <property type="term" value="P:defense response to virus"/>
    <property type="evidence" value="ECO:0007669"/>
    <property type="project" value="UniProtKB-UniRule"/>
</dbReference>
<feature type="domain" description="HNH Cas9-type" evidence="15">
    <location>
        <begin position="543"/>
        <end position="704"/>
    </location>
</feature>
<dbReference type="NCBIfam" id="TIGR01865">
    <property type="entry name" value="cas_Csn1"/>
    <property type="match status" value="1"/>
</dbReference>
<comment type="caution">
    <text evidence="16">The sequence shown here is derived from an EMBL/GenBank/DDBJ whole genome shotgun (WGS) entry which is preliminary data.</text>
</comment>
<evidence type="ECO:0000256" key="5">
    <source>
        <dbReference type="ARBA" id="ARBA00022759"/>
    </source>
</evidence>
<accession>A0A9D2M427</accession>
<evidence type="ECO:0000256" key="8">
    <source>
        <dbReference type="ARBA" id="ARBA00022884"/>
    </source>
</evidence>
<dbReference type="PROSITE" id="PS51749">
    <property type="entry name" value="HNH_CAS9"/>
    <property type="match status" value="1"/>
</dbReference>
<dbReference type="InterPro" id="IPR003615">
    <property type="entry name" value="HNH_nuc"/>
</dbReference>
<dbReference type="Proteomes" id="UP000824209">
    <property type="component" value="Unassembled WGS sequence"/>
</dbReference>
<dbReference type="GO" id="GO:0043571">
    <property type="term" value="P:maintenance of CRISPR repeat elements"/>
    <property type="evidence" value="ECO:0007669"/>
    <property type="project" value="UniProtKB-UniRule"/>
</dbReference>
<evidence type="ECO:0000256" key="1">
    <source>
        <dbReference type="ARBA" id="ARBA00001946"/>
    </source>
</evidence>
<dbReference type="GO" id="GO:0016787">
    <property type="term" value="F:hydrolase activity"/>
    <property type="evidence" value="ECO:0007669"/>
    <property type="project" value="UniProtKB-KW"/>
</dbReference>
<evidence type="ECO:0000256" key="13">
    <source>
        <dbReference type="HAMAP-Rule" id="MF_01480"/>
    </source>
</evidence>
<feature type="binding site" evidence="13">
    <location>
        <position position="539"/>
    </location>
    <ligand>
        <name>Mg(2+)</name>
        <dbReference type="ChEBI" id="CHEBI:18420"/>
        <label>1</label>
    </ligand>
</feature>
<dbReference type="InterPro" id="IPR028629">
    <property type="entry name" value="Cas9"/>
</dbReference>
<dbReference type="EMBL" id="DWYA01000077">
    <property type="protein sequence ID" value="HJB40449.1"/>
    <property type="molecule type" value="Genomic_DNA"/>
</dbReference>
<feature type="active site" description="Proton acceptor for HNH nuclease domain" evidence="13">
    <location>
        <position position="621"/>
    </location>
</feature>
<gene>
    <name evidence="13 16" type="primary">cas9</name>
    <name evidence="16" type="ORF">H9943_08660</name>
</gene>
<dbReference type="HAMAP" id="MF_01480">
    <property type="entry name" value="Cas9"/>
    <property type="match status" value="1"/>
</dbReference>
<comment type="function">
    <text evidence="13">CRISPR (clustered regularly interspaced short palindromic repeat) is an adaptive immune system that provides protection against mobile genetic elements (viruses, transposable elements and conjugative plasmids). CRISPR clusters contain spacers, sequences complementary to antecedent mobile elements, and target invading nucleic acids. CRISPR clusters are transcribed and processed into CRISPR RNA (crRNA). In type II CRISPR systems correct processing of pre-crRNA requires a trans-encoded small RNA (tracrRNA), endogenous ribonuclease 3 (rnc) and this protein. The tracrRNA serves as a guide for ribonuclease 3-aided processing of pre-crRNA. Subsequently Cas9/crRNA/tracrRNA endonucleolytically cleaves linear or circular dsDNA target complementary to the spacer; Cas9 is inactive in the absence of the 2 guide RNAs (gRNA). Cas9 recognizes the protospacer adjacent motif (PAM) in the CRISPR repeat sequences to help distinguish self versus nonself, as targets within the bacterial CRISPR locus do not have PAMs. PAM recognition is also required for catalytic activity.</text>
</comment>
<proteinExistence type="inferred from homology"/>
<feature type="compositionally biased region" description="Basic residues" evidence="14">
    <location>
        <begin position="54"/>
        <end position="66"/>
    </location>
</feature>
<keyword evidence="9 13" id="KW-0051">Antiviral defense</keyword>
<evidence type="ECO:0000256" key="2">
    <source>
        <dbReference type="ARBA" id="ARBA00005244"/>
    </source>
</evidence>
<evidence type="ECO:0000256" key="10">
    <source>
        <dbReference type="ARBA" id="ARBA00023125"/>
    </source>
</evidence>
<comment type="similarity">
    <text evidence="2">Belongs to the CRISPR-associated protein Cas9 family. Subtype II-A subfamily.</text>
</comment>
<sequence length="1168" mass="132647">MKYTLGLDIGIGSVGWAVVQNEGEHWIEDFGVRLFDSSENPKDKCNKNQERRAQRAARRVTRRRSHRKMRVKQHLQRMGLLTLDELSRYFEAPHPDPLSLRVKGLDEPLSPCELAACLIHISNHRGYQDYFETDTEDMTKAEKEEAEQELAGISRVNRLMEQGGYRTAAEMFLRDAAFACPTGGEQRAYLNHPYVTERCLVGRDLLRKEVQMLLQKQGETYPILLAPNPAVKKRAGKEPLASPMTNAEILEEILLNQRDFEDGPGTAGDPMRKYKGFLDTLGNCRYYRDEPCAFRASPLADIYSLVNVLSQYCYTNLETGEVTLAPELARALLQKALEQGELKKNDVTKLAKKFDTGVNMPTAKESGKQETLGKCLKFLKPMKKLLDECGIDWLSAIGEDYTAPDTLLNRISKIVCENHTPRRRLRALRAVPELNEAAIRKLAGQNFSGTAAVSEKYMKGAIAAFEGGELYGHFQSKLDNAPIMAKGGTHRLLPAFSPDAEFAKNAVVMRSLNETRKIINAVIQAYGAPYAINVEVASEVGNSFEERQNIDNRQKENEKNNQQITETVAALLGIEPTAVTGEMRLRYRLGERQGWHCLYSDKPIDKVTALNPRRQEFEVDHIVPFSLILDDTIHNKALVYTDENRRKGQTVPLMYLDAAACDRLRVRANDMLKHKQISERTYRYLTLPNLDNTELLSEWKSRNLNDTRYITKYLVRYLSETLQFAPGARSTPVFGVKGQLTSSLRRQWLNKQTWGKDEKDATRTETQLHHAVDAVVIAHITPATSMLMENKLRLNRMYYAAGKQKTPEYYQTMEKCINALEDHYHMPRRVSTEILCRKDGCTALHPALGLEVDVRFFDVDAARKEAELCAKQAKKDGEEVPPVPTRAELLERYYNQLRNFYHDEAFVARLSPPLVSYKTSTRCRGAVTSQNALLIKQTPEGAVEMKRRDVLSLKAKELDKLCTDDTDLRESLEAAFALPRKKEDDPLGEILKAQGKTEFVTQKGRIVRKVTLTGDEWRNPYYKETPESGKTALDVREYWCVELYRSEKGELQMRGIMKAAVKREGKKLVLQTPPPADYAAHVMYLFPYEYVVVTKSNGEEKYRGFYKSVFNINENRLCYIMGNAPFDGKKAMSIGKKDTVRKYAVSLLGRLGGEVACGAPLLYKPAKK</sequence>
<comment type="domain">
    <text evidence="13">Has 2 endonuclease domains. The discontinuous RuvC-like domain cleaves the target DNA noncomplementary to crRNA while the HNH nuclease domain cleaves the target DNA complementary to crRNA.</text>
</comment>
<comment type="similarity">
    <text evidence="13">Belongs to the CRISPR-associated Cas9 family.</text>
</comment>
<keyword evidence="7 13" id="KW-0460">Magnesium</keyword>
<evidence type="ECO:0000313" key="17">
    <source>
        <dbReference type="Proteomes" id="UP000824209"/>
    </source>
</evidence>
<evidence type="ECO:0000256" key="7">
    <source>
        <dbReference type="ARBA" id="ARBA00022842"/>
    </source>
</evidence>
<evidence type="ECO:0000256" key="14">
    <source>
        <dbReference type="SAM" id="MobiDB-lite"/>
    </source>
</evidence>
<reference evidence="16" key="2">
    <citation type="submission" date="2021-04" db="EMBL/GenBank/DDBJ databases">
        <authorList>
            <person name="Gilroy R."/>
        </authorList>
    </citation>
    <scope>NUCLEOTIDE SEQUENCE</scope>
    <source>
        <strain evidence="16">ChiBcec8-14828</strain>
    </source>
</reference>
<keyword evidence="6 13" id="KW-0378">Hydrolase</keyword>
<name>A0A9D2M427_9FIRM</name>
<evidence type="ECO:0000313" key="16">
    <source>
        <dbReference type="EMBL" id="HJB40449.1"/>
    </source>
</evidence>
<comment type="cofactor">
    <cofactor evidence="1 13">
        <name>Mg(2+)</name>
        <dbReference type="ChEBI" id="CHEBI:18420"/>
    </cofactor>
</comment>
<dbReference type="InterPro" id="IPR033114">
    <property type="entry name" value="HNH_CAS9"/>
</dbReference>
<evidence type="ECO:0000256" key="3">
    <source>
        <dbReference type="ARBA" id="ARBA00022722"/>
    </source>
</evidence>
<reference evidence="16" key="1">
    <citation type="journal article" date="2021" name="PeerJ">
        <title>Extensive microbial diversity within the chicken gut microbiome revealed by metagenomics and culture.</title>
        <authorList>
            <person name="Gilroy R."/>
            <person name="Ravi A."/>
            <person name="Getino M."/>
            <person name="Pursley I."/>
            <person name="Horton D.L."/>
            <person name="Alikhan N.F."/>
            <person name="Baker D."/>
            <person name="Gharbi K."/>
            <person name="Hall N."/>
            <person name="Watson M."/>
            <person name="Adriaenssens E.M."/>
            <person name="Foster-Nyarko E."/>
            <person name="Jarju S."/>
            <person name="Secka A."/>
            <person name="Antonio M."/>
            <person name="Oren A."/>
            <person name="Chaudhuri R.R."/>
            <person name="La Ragione R."/>
            <person name="Hildebrand F."/>
            <person name="Pallen M.J."/>
        </authorList>
    </citation>
    <scope>NUCLEOTIDE SEQUENCE</scope>
    <source>
        <strain evidence="16">ChiBcec8-14828</strain>
    </source>
</reference>
<evidence type="ECO:0000256" key="11">
    <source>
        <dbReference type="ARBA" id="ARBA00023211"/>
    </source>
</evidence>
<dbReference type="GO" id="GO:0003723">
    <property type="term" value="F:RNA binding"/>
    <property type="evidence" value="ECO:0007669"/>
    <property type="project" value="UniProtKB-UniRule"/>
</dbReference>
<keyword evidence="3 13" id="KW-0540">Nuclease</keyword>
<evidence type="ECO:0000256" key="9">
    <source>
        <dbReference type="ARBA" id="ARBA00023118"/>
    </source>
</evidence>
<evidence type="ECO:0000259" key="15">
    <source>
        <dbReference type="PROSITE" id="PS51749"/>
    </source>
</evidence>
<keyword evidence="5 13" id="KW-0255">Endonuclease</keyword>
<evidence type="ECO:0000256" key="4">
    <source>
        <dbReference type="ARBA" id="ARBA00022723"/>
    </source>
</evidence>
<keyword evidence="11" id="KW-0464">Manganese</keyword>
<comment type="subunit">
    <text evidence="12 13">Monomer. Binds crRNA and tracrRNA.</text>
</comment>
<feature type="region of interest" description="Disordered" evidence="14">
    <location>
        <begin position="40"/>
        <end position="66"/>
    </location>
</feature>
<organism evidence="16 17">
    <name type="scientific">Candidatus Ruthenibacterium avium</name>
    <dbReference type="NCBI Taxonomy" id="2838751"/>
    <lineage>
        <taxon>Bacteria</taxon>
        <taxon>Bacillati</taxon>
        <taxon>Bacillota</taxon>
        <taxon>Clostridia</taxon>
        <taxon>Eubacteriales</taxon>
        <taxon>Oscillospiraceae</taxon>
        <taxon>Ruthenibacterium</taxon>
    </lineage>
</organism>
<dbReference type="AlphaFoldDB" id="A0A9D2M427"/>
<protein>
    <recommendedName>
        <fullName evidence="13">CRISPR-associated endonuclease Cas9</fullName>
        <ecNumber evidence="13">3.1.-.-</ecNumber>
    </recommendedName>
</protein>
<dbReference type="Pfam" id="PF13395">
    <property type="entry name" value="HNH_4"/>
    <property type="match status" value="1"/>
</dbReference>